<dbReference type="InterPro" id="IPR037883">
    <property type="entry name" value="Knr4/Smi1-like_sf"/>
</dbReference>
<organism evidence="2 3">
    <name type="scientific">Rhodococcus tukisamuensis</name>
    <dbReference type="NCBI Taxonomy" id="168276"/>
    <lineage>
        <taxon>Bacteria</taxon>
        <taxon>Bacillati</taxon>
        <taxon>Actinomycetota</taxon>
        <taxon>Actinomycetes</taxon>
        <taxon>Mycobacteriales</taxon>
        <taxon>Nocardiaceae</taxon>
        <taxon>Rhodococcus</taxon>
    </lineage>
</organism>
<dbReference type="AlphaFoldDB" id="A0A1G6T9B3"/>
<proteinExistence type="predicted"/>
<evidence type="ECO:0000313" key="3">
    <source>
        <dbReference type="Proteomes" id="UP000199417"/>
    </source>
</evidence>
<evidence type="ECO:0000313" key="2">
    <source>
        <dbReference type="EMBL" id="SDD25434.1"/>
    </source>
</evidence>
<dbReference type="EMBL" id="FNAB01000003">
    <property type="protein sequence ID" value="SDD25434.1"/>
    <property type="molecule type" value="Genomic_DNA"/>
</dbReference>
<protein>
    <submittedName>
        <fullName evidence="2">SMI1 / KNR4 family (SUKH-1)</fullName>
    </submittedName>
</protein>
<keyword evidence="3" id="KW-1185">Reference proteome</keyword>
<dbReference type="Proteomes" id="UP000199417">
    <property type="component" value="Unassembled WGS sequence"/>
</dbReference>
<dbReference type="SUPFAM" id="SSF160631">
    <property type="entry name" value="SMI1/KNR4-like"/>
    <property type="match status" value="1"/>
</dbReference>
<accession>A0A1G6T9B3</accession>
<evidence type="ECO:0000259" key="1">
    <source>
        <dbReference type="Pfam" id="PF09346"/>
    </source>
</evidence>
<dbReference type="RefSeq" id="WP_072846566.1">
    <property type="nucleotide sequence ID" value="NZ_FNAB01000003.1"/>
</dbReference>
<feature type="domain" description="Knr4/Smi1-like" evidence="1">
    <location>
        <begin position="28"/>
        <end position="165"/>
    </location>
</feature>
<dbReference type="InterPro" id="IPR018958">
    <property type="entry name" value="Knr4/Smi1-like_dom"/>
</dbReference>
<dbReference type="STRING" id="168276.SAMN05444580_103438"/>
<reference evidence="2 3" key="1">
    <citation type="submission" date="2016-10" db="EMBL/GenBank/DDBJ databases">
        <authorList>
            <person name="de Groot N.N."/>
        </authorList>
    </citation>
    <scope>NUCLEOTIDE SEQUENCE [LARGE SCALE GENOMIC DNA]</scope>
    <source>
        <strain evidence="2 3">JCM 11308</strain>
    </source>
</reference>
<gene>
    <name evidence="2" type="ORF">SAMN05444580_103438</name>
</gene>
<sequence>MTVEANWARIIRWCEQHAPATAANLLPPAKPADIRAAETATGRVWSEQLRQWFRLHDGSQPGFPLYMLPRFAPISAAAAADVHGRMTQLWQDMTDDLGGSEMLMAAPAGEEAGTYLPAYIPIGEDGAGDYLVIDTRSGDRQDCVVDFFGEGVETLTWDSIEAMLDSTATALEQGTDCEGWVPVIEDGLLRWDFRP</sequence>
<name>A0A1G6T9B3_9NOCA</name>
<dbReference type="Pfam" id="PF09346">
    <property type="entry name" value="SMI1_KNR4"/>
    <property type="match status" value="1"/>
</dbReference>